<dbReference type="InterPro" id="IPR003018">
    <property type="entry name" value="GAF"/>
</dbReference>
<evidence type="ECO:0000256" key="2">
    <source>
        <dbReference type="ARBA" id="ARBA00022777"/>
    </source>
</evidence>
<proteinExistence type="predicted"/>
<dbReference type="RefSeq" id="WP_139104995.1">
    <property type="nucleotide sequence ID" value="NZ_VDFR01000004.1"/>
</dbReference>
<evidence type="ECO:0000313" key="6">
    <source>
        <dbReference type="EMBL" id="TNC52153.1"/>
    </source>
</evidence>
<dbReference type="SMART" id="SM00065">
    <property type="entry name" value="GAF"/>
    <property type="match status" value="2"/>
</dbReference>
<organism evidence="6 7">
    <name type="scientific">Mumia zhuanghuii</name>
    <dbReference type="NCBI Taxonomy" id="2585211"/>
    <lineage>
        <taxon>Bacteria</taxon>
        <taxon>Bacillati</taxon>
        <taxon>Actinomycetota</taxon>
        <taxon>Actinomycetes</taxon>
        <taxon>Propionibacteriales</taxon>
        <taxon>Nocardioidaceae</taxon>
        <taxon>Mumia</taxon>
    </lineage>
</organism>
<comment type="caution">
    <text evidence="6">The sequence shown here is derived from an EMBL/GenBank/DDBJ whole genome shotgun (WGS) entry which is preliminary data.</text>
</comment>
<dbReference type="EMBL" id="VDFR01000004">
    <property type="protein sequence ID" value="TNC52153.1"/>
    <property type="molecule type" value="Genomic_DNA"/>
</dbReference>
<dbReference type="GO" id="GO:0000155">
    <property type="term" value="F:phosphorelay sensor kinase activity"/>
    <property type="evidence" value="ECO:0007669"/>
    <property type="project" value="InterPro"/>
</dbReference>
<sequence length="537" mass="56642">MTSRTADAAGAADRLRLLLDANRTLVEELDLPEVLRRIITAAIDLVGARYGAIGVFDDDGRLEVFIHAGIDDETAARIGHLPRGDGLLGDLLDGGPAVRLADVATHPHYTGFPAHHPPMSSFLGLGLEVRGRVYGNLYLTDSARGAFSAEDAELARALGETAGVAIANARLYDESRRREAWSSASAEVTRELLSSDGIDPLELVAVRVQELTRAVLAAVLLPVGDGTYAVSRAAGKGGQELVGTCTTTTGRTAPTEPVVGTVAAVCTPLGLDLAEVAATQAMLVPLVDADDPRGLLLVLRDGPPRFDDTDLSLAQAFAGQAALALGKRELRQAQETMLVLEDRDRIARDLHDHVIQRLFASGLTLQSVHASIPAGAPRDRLASQVAELDETIRQIRRTIFELHDAEPGQGGVRRRLHRLVAASGDGGTAVALQIEGPVDLALDDGLADDVVAVAREGVSNARRHAQAGRIGLRCVVGGGEVVVTVSDDGRGIPHGARRSGLDNLTRRAERRSGSCRVTSGPDGTTLRWAVPIEGDDA</sequence>
<dbReference type="GO" id="GO:0046983">
    <property type="term" value="F:protein dimerization activity"/>
    <property type="evidence" value="ECO:0007669"/>
    <property type="project" value="InterPro"/>
</dbReference>
<dbReference type="PANTHER" id="PTHR24421:SF56">
    <property type="entry name" value="OXYGEN SENSOR HISTIDINE KINASE RESPONSE REGULATOR DOST"/>
    <property type="match status" value="1"/>
</dbReference>
<name>A0A5C4N0W4_9ACTN</name>
<feature type="domain" description="GAF" evidence="4">
    <location>
        <begin position="196"/>
        <end position="335"/>
    </location>
</feature>
<dbReference type="PANTHER" id="PTHR24421">
    <property type="entry name" value="NITRATE/NITRITE SENSOR PROTEIN NARX-RELATED"/>
    <property type="match status" value="1"/>
</dbReference>
<evidence type="ECO:0000313" key="7">
    <source>
        <dbReference type="Proteomes" id="UP000306740"/>
    </source>
</evidence>
<dbReference type="SMART" id="SM00387">
    <property type="entry name" value="HATPase_c"/>
    <property type="match status" value="1"/>
</dbReference>
<dbReference type="InterPro" id="IPR050482">
    <property type="entry name" value="Sensor_HK_TwoCompSys"/>
</dbReference>
<dbReference type="InterPro" id="IPR011712">
    <property type="entry name" value="Sig_transdc_His_kin_sub3_dim/P"/>
</dbReference>
<dbReference type="Gene3D" id="3.30.450.40">
    <property type="match status" value="2"/>
</dbReference>
<evidence type="ECO:0000259" key="4">
    <source>
        <dbReference type="SMART" id="SM00065"/>
    </source>
</evidence>
<keyword evidence="1" id="KW-0808">Transferase</keyword>
<evidence type="ECO:0000259" key="5">
    <source>
        <dbReference type="SMART" id="SM00387"/>
    </source>
</evidence>
<evidence type="ECO:0000256" key="3">
    <source>
        <dbReference type="ARBA" id="ARBA00023012"/>
    </source>
</evidence>
<dbReference type="OrthoDB" id="5241249at2"/>
<reference evidence="6 7" key="1">
    <citation type="submission" date="2019-05" db="EMBL/GenBank/DDBJ databases">
        <title>Mumia sp. nov., isolated from the intestinal contents of plateau pika (Ochotona curzoniae) in the Qinghai-Tibet plateau of China.</title>
        <authorList>
            <person name="Tian Z."/>
        </authorList>
    </citation>
    <scope>NUCLEOTIDE SEQUENCE [LARGE SCALE GENOMIC DNA]</scope>
    <source>
        <strain evidence="7">527</strain>
    </source>
</reference>
<dbReference type="Proteomes" id="UP000306740">
    <property type="component" value="Unassembled WGS sequence"/>
</dbReference>
<dbReference type="Pfam" id="PF13185">
    <property type="entry name" value="GAF_2"/>
    <property type="match status" value="2"/>
</dbReference>
<dbReference type="SUPFAM" id="SSF55874">
    <property type="entry name" value="ATPase domain of HSP90 chaperone/DNA topoisomerase II/histidine kinase"/>
    <property type="match status" value="1"/>
</dbReference>
<dbReference type="Gene3D" id="1.20.5.1930">
    <property type="match status" value="1"/>
</dbReference>
<feature type="domain" description="GAF" evidence="4">
    <location>
        <begin position="30"/>
        <end position="176"/>
    </location>
</feature>
<evidence type="ECO:0000256" key="1">
    <source>
        <dbReference type="ARBA" id="ARBA00022679"/>
    </source>
</evidence>
<feature type="domain" description="Histidine kinase/HSP90-like ATPase" evidence="5">
    <location>
        <begin position="445"/>
        <end position="534"/>
    </location>
</feature>
<dbReference type="AlphaFoldDB" id="A0A5C4N0W4"/>
<dbReference type="Pfam" id="PF02518">
    <property type="entry name" value="HATPase_c"/>
    <property type="match status" value="1"/>
</dbReference>
<dbReference type="GO" id="GO:0016020">
    <property type="term" value="C:membrane"/>
    <property type="evidence" value="ECO:0007669"/>
    <property type="project" value="InterPro"/>
</dbReference>
<dbReference type="InterPro" id="IPR029016">
    <property type="entry name" value="GAF-like_dom_sf"/>
</dbReference>
<protein>
    <submittedName>
        <fullName evidence="6">GAF domain-containing protein</fullName>
    </submittedName>
</protein>
<gene>
    <name evidence="6" type="ORF">FHE65_00825</name>
</gene>
<dbReference type="Gene3D" id="3.30.565.10">
    <property type="entry name" value="Histidine kinase-like ATPase, C-terminal domain"/>
    <property type="match status" value="1"/>
</dbReference>
<keyword evidence="2" id="KW-0418">Kinase</keyword>
<dbReference type="Pfam" id="PF07730">
    <property type="entry name" value="HisKA_3"/>
    <property type="match status" value="1"/>
</dbReference>
<accession>A0A5C4N0W4</accession>
<dbReference type="InterPro" id="IPR036890">
    <property type="entry name" value="HATPase_C_sf"/>
</dbReference>
<dbReference type="InterPro" id="IPR003594">
    <property type="entry name" value="HATPase_dom"/>
</dbReference>
<keyword evidence="3" id="KW-0902">Two-component regulatory system</keyword>
<dbReference type="SUPFAM" id="SSF55781">
    <property type="entry name" value="GAF domain-like"/>
    <property type="match status" value="2"/>
</dbReference>